<evidence type="ECO:0000313" key="11">
    <source>
        <dbReference type="Proteomes" id="UP000184031"/>
    </source>
</evidence>
<evidence type="ECO:0000256" key="2">
    <source>
        <dbReference type="ARBA" id="ARBA00022729"/>
    </source>
</evidence>
<dbReference type="RefSeq" id="WP_072882253.1">
    <property type="nucleotide sequence ID" value="NZ_FOKU01000009.1"/>
</dbReference>
<dbReference type="GO" id="GO:0006680">
    <property type="term" value="P:glucosylceramide catabolic process"/>
    <property type="evidence" value="ECO:0007669"/>
    <property type="project" value="TreeGrafter"/>
</dbReference>
<evidence type="ECO:0000313" key="12">
    <source>
        <dbReference type="Proteomes" id="UP000198940"/>
    </source>
</evidence>
<dbReference type="PANTHER" id="PTHR11069">
    <property type="entry name" value="GLUCOSYLCERAMIDASE"/>
    <property type="match status" value="1"/>
</dbReference>
<keyword evidence="2 6" id="KW-0732">Signal</keyword>
<feature type="domain" description="Glycosyl hydrolase family 30 TIM-barrel" evidence="7">
    <location>
        <begin position="95"/>
        <end position="426"/>
    </location>
</feature>
<evidence type="ECO:0000256" key="3">
    <source>
        <dbReference type="ARBA" id="ARBA00022801"/>
    </source>
</evidence>
<evidence type="ECO:0000256" key="4">
    <source>
        <dbReference type="RuleBase" id="RU361188"/>
    </source>
</evidence>
<evidence type="ECO:0000313" key="10">
    <source>
        <dbReference type="EMBL" id="SHL45374.1"/>
    </source>
</evidence>
<evidence type="ECO:0000256" key="6">
    <source>
        <dbReference type="SAM" id="SignalP"/>
    </source>
</evidence>
<feature type="domain" description="Glycosyl hydrolase family 30 beta sandwich" evidence="8">
    <location>
        <begin position="430"/>
        <end position="489"/>
    </location>
</feature>
<evidence type="ECO:0000259" key="7">
    <source>
        <dbReference type="Pfam" id="PF02055"/>
    </source>
</evidence>
<dbReference type="STRING" id="1055723.SAMN05216293_3514"/>
<dbReference type="Pfam" id="PF02055">
    <property type="entry name" value="Glyco_hydro_30"/>
    <property type="match status" value="1"/>
</dbReference>
<dbReference type="GO" id="GO:0004348">
    <property type="term" value="F:glucosylceramidase activity"/>
    <property type="evidence" value="ECO:0007669"/>
    <property type="project" value="InterPro"/>
</dbReference>
<dbReference type="Proteomes" id="UP000198940">
    <property type="component" value="Unassembled WGS sequence"/>
</dbReference>
<proteinExistence type="inferred from homology"/>
<reference evidence="10 11" key="1">
    <citation type="submission" date="2016-11" db="EMBL/GenBank/DDBJ databases">
        <authorList>
            <person name="Varghese N."/>
            <person name="Submissions S."/>
        </authorList>
    </citation>
    <scope>NUCLEOTIDE SEQUENCE [LARGE SCALE GENOMIC DNA]</scope>
    <source>
        <strain evidence="10 11">CGMCC 1.12174</strain>
        <strain evidence="9 12">DSM 26351</strain>
    </source>
</reference>
<dbReference type="Gene3D" id="2.60.40.1180">
    <property type="entry name" value="Golgi alpha-mannosidase II"/>
    <property type="match status" value="1"/>
</dbReference>
<dbReference type="InterPro" id="IPR017853">
    <property type="entry name" value="GH"/>
</dbReference>
<comment type="caution">
    <text evidence="10">The sequence shown here is derived from an EMBL/GenBank/DDBJ whole genome shotgun (WGS) entry which is preliminary data.</text>
</comment>
<dbReference type="GO" id="GO:0016020">
    <property type="term" value="C:membrane"/>
    <property type="evidence" value="ECO:0007669"/>
    <property type="project" value="GOC"/>
</dbReference>
<dbReference type="InterPro" id="IPR033453">
    <property type="entry name" value="Glyco_hydro_30_TIM-barrel"/>
</dbReference>
<dbReference type="AlphaFoldDB" id="A0A1M7ARJ7"/>
<dbReference type="PRINTS" id="PR00843">
    <property type="entry name" value="GLHYDRLASE30"/>
</dbReference>
<dbReference type="InterPro" id="IPR033452">
    <property type="entry name" value="GH30_C"/>
</dbReference>
<gene>
    <name evidence="9" type="ORF">SAMN04487891_109141</name>
    <name evidence="10" type="ORF">SAMN05216293_3514</name>
</gene>
<feature type="region of interest" description="Disordered" evidence="5">
    <location>
        <begin position="25"/>
        <end position="50"/>
    </location>
</feature>
<sequence length="493" mass="53567">MIRKNIVVMAVWVLLLPMTYCSSSGDSGTDDTGQTPDDNPPGNNPPATTSDVETWLTLSDQTVLLKKQDKILSFGTTTNTFSTITVDESLTYQTIDGFGFTLTGGSAAVINELDTSKKNALLQELFGTSESDIGISYLRISIGASDLNEAPFTYNDMPDGETDEALAHFSLEPDMDGVVAVLKEILEINPNIKIMGSPWSAPVWMKDNGSFVGGSLQPQYYGAYAQYFVKYIQAMETEGIALDAITIQNEPMHDGNNPSMFMTAEEQSDFIKNHLGPAFASAGITTKIIVWDHNCDNPQYPITVLSDPDTNPYVDGSAFHLYNGDIGALSTVHNAFPGKNLYFTEQYTSSTGSFEGDLKWHLKNVIIGSMRNWSKNALEWNLANNENFGPHTDGGCTVCKGGLTISSGGNITRNVGYYIVAHASKFVPSGSVRVGSNIQGDLQNVAFRTPEGQMVLIVENDGGAITSFNINYKNQWVTATLDSGAVATYIWEQ</sequence>
<name>A0A1M7ARJ7_9FLAO</name>
<feature type="signal peptide" evidence="6">
    <location>
        <begin position="1"/>
        <end position="23"/>
    </location>
</feature>
<keyword evidence="12" id="KW-1185">Reference proteome</keyword>
<dbReference type="PANTHER" id="PTHR11069:SF23">
    <property type="entry name" value="LYSOSOMAL ACID GLUCOSYLCERAMIDASE"/>
    <property type="match status" value="1"/>
</dbReference>
<dbReference type="InterPro" id="IPR013780">
    <property type="entry name" value="Glyco_hydro_b"/>
</dbReference>
<feature type="compositionally biased region" description="Low complexity" evidence="5">
    <location>
        <begin position="25"/>
        <end position="37"/>
    </location>
</feature>
<dbReference type="Gene3D" id="3.20.20.80">
    <property type="entry name" value="Glycosidases"/>
    <property type="match status" value="1"/>
</dbReference>
<keyword evidence="4" id="KW-0326">Glycosidase</keyword>
<dbReference type="InterPro" id="IPR001139">
    <property type="entry name" value="Glyco_hydro_30"/>
</dbReference>
<keyword evidence="3 4" id="KW-0378">Hydrolase</keyword>
<dbReference type="EMBL" id="FOKU01000009">
    <property type="protein sequence ID" value="SFC35454.1"/>
    <property type="molecule type" value="Genomic_DNA"/>
</dbReference>
<evidence type="ECO:0000256" key="5">
    <source>
        <dbReference type="SAM" id="MobiDB-lite"/>
    </source>
</evidence>
<evidence type="ECO:0000256" key="1">
    <source>
        <dbReference type="ARBA" id="ARBA00005382"/>
    </source>
</evidence>
<evidence type="ECO:0000259" key="8">
    <source>
        <dbReference type="Pfam" id="PF17189"/>
    </source>
</evidence>
<dbReference type="Proteomes" id="UP000184031">
    <property type="component" value="Unassembled WGS sequence"/>
</dbReference>
<organism evidence="10 11">
    <name type="scientific">Flagellimonas taeanensis</name>
    <dbReference type="NCBI Taxonomy" id="1005926"/>
    <lineage>
        <taxon>Bacteria</taxon>
        <taxon>Pseudomonadati</taxon>
        <taxon>Bacteroidota</taxon>
        <taxon>Flavobacteriia</taxon>
        <taxon>Flavobacteriales</taxon>
        <taxon>Flavobacteriaceae</taxon>
        <taxon>Flagellimonas</taxon>
    </lineage>
</organism>
<comment type="similarity">
    <text evidence="1 4">Belongs to the glycosyl hydrolase 30 family.</text>
</comment>
<evidence type="ECO:0000313" key="9">
    <source>
        <dbReference type="EMBL" id="SFC35454.1"/>
    </source>
</evidence>
<dbReference type="Pfam" id="PF17189">
    <property type="entry name" value="Glyco_hydro_30C"/>
    <property type="match status" value="1"/>
</dbReference>
<protein>
    <submittedName>
        <fullName evidence="10">Glucosylceramidase</fullName>
    </submittedName>
</protein>
<dbReference type="EMBL" id="FRAT01000010">
    <property type="protein sequence ID" value="SHL45374.1"/>
    <property type="molecule type" value="Genomic_DNA"/>
</dbReference>
<dbReference type="SUPFAM" id="SSF51445">
    <property type="entry name" value="(Trans)glycosidases"/>
    <property type="match status" value="1"/>
</dbReference>
<accession>A0A1M7ARJ7</accession>
<feature type="chain" id="PRO_5009923813" evidence="6">
    <location>
        <begin position="24"/>
        <end position="493"/>
    </location>
</feature>